<accession>A0A4U0XZU8</accession>
<comment type="caution">
    <text evidence="1">The sequence shown here is derived from an EMBL/GenBank/DDBJ whole genome shotgun (WGS) entry which is preliminary data.</text>
</comment>
<reference evidence="1 2" key="1">
    <citation type="submission" date="2017-03" db="EMBL/GenBank/DDBJ databases">
        <title>Genomes of endolithic fungi from Antarctica.</title>
        <authorList>
            <person name="Coleine C."/>
            <person name="Masonjones S."/>
            <person name="Stajich J.E."/>
        </authorList>
    </citation>
    <scope>NUCLEOTIDE SEQUENCE [LARGE SCALE GENOMIC DNA]</scope>
    <source>
        <strain evidence="1 2">CCFEE 5184</strain>
    </source>
</reference>
<sequence>MDTPLNTRITTITNLSDEILFNILSYAVASTNLGSFFGPGSNKNLQNYLQKMNQLAINKRFHRLTKDDFFTGQHFTLALKSGSNYCDGLLILEDGYYLLNHICFTPGIFDDQDIYY</sequence>
<protein>
    <submittedName>
        <fullName evidence="1">Uncharacterized protein</fullName>
    </submittedName>
</protein>
<evidence type="ECO:0000313" key="2">
    <source>
        <dbReference type="Proteomes" id="UP000309340"/>
    </source>
</evidence>
<name>A0A4U0XZU8_9PEZI</name>
<dbReference type="Proteomes" id="UP000309340">
    <property type="component" value="Unassembled WGS sequence"/>
</dbReference>
<evidence type="ECO:0000313" key="1">
    <source>
        <dbReference type="EMBL" id="TKA82547.1"/>
    </source>
</evidence>
<organism evidence="1 2">
    <name type="scientific">Friedmanniomyces simplex</name>
    <dbReference type="NCBI Taxonomy" id="329884"/>
    <lineage>
        <taxon>Eukaryota</taxon>
        <taxon>Fungi</taxon>
        <taxon>Dikarya</taxon>
        <taxon>Ascomycota</taxon>
        <taxon>Pezizomycotina</taxon>
        <taxon>Dothideomycetes</taxon>
        <taxon>Dothideomycetidae</taxon>
        <taxon>Mycosphaerellales</taxon>
        <taxon>Teratosphaeriaceae</taxon>
        <taxon>Friedmanniomyces</taxon>
    </lineage>
</organism>
<dbReference type="AlphaFoldDB" id="A0A4U0XZU8"/>
<dbReference type="EMBL" id="NAJQ01000032">
    <property type="protein sequence ID" value="TKA82547.1"/>
    <property type="molecule type" value="Genomic_DNA"/>
</dbReference>
<proteinExistence type="predicted"/>
<gene>
    <name evidence="1" type="ORF">B0A55_02287</name>
</gene>
<keyword evidence="2" id="KW-1185">Reference proteome</keyword>